<name>A0A564ZFT2_9BACT</name>
<dbReference type="PANTHER" id="PTHR43768:SF3">
    <property type="entry name" value="TREHALOSE 6-PHOSPHATE PHOSPHATASE"/>
    <property type="match status" value="1"/>
</dbReference>
<dbReference type="GO" id="GO:0016798">
    <property type="term" value="F:hydrolase activity, acting on glycosyl bonds"/>
    <property type="evidence" value="ECO:0007669"/>
    <property type="project" value="UniProtKB-KW"/>
</dbReference>
<gene>
    <name evidence="5" type="ORF">MELA_00545</name>
</gene>
<evidence type="ECO:0000256" key="4">
    <source>
        <dbReference type="RuleBase" id="RU361117"/>
    </source>
</evidence>
<evidence type="ECO:0000313" key="6">
    <source>
        <dbReference type="Proteomes" id="UP000334340"/>
    </source>
</evidence>
<reference evidence="5 6" key="1">
    <citation type="submission" date="2019-07" db="EMBL/GenBank/DDBJ databases">
        <authorList>
            <person name="Cremers G."/>
        </authorList>
    </citation>
    <scope>NUCLEOTIDE SEQUENCE [LARGE SCALE GENOMIC DNA]</scope>
</reference>
<dbReference type="GO" id="GO:0005992">
    <property type="term" value="P:trehalose biosynthetic process"/>
    <property type="evidence" value="ECO:0007669"/>
    <property type="project" value="UniProtKB-UniPathway"/>
</dbReference>
<dbReference type="Pfam" id="PF02358">
    <property type="entry name" value="Trehalose_PPase"/>
    <property type="match status" value="1"/>
</dbReference>
<dbReference type="EC" id="3.1.3.12" evidence="4"/>
<dbReference type="InterPro" id="IPR023214">
    <property type="entry name" value="HAD_sf"/>
</dbReference>
<dbReference type="UniPathway" id="UPA00299"/>
<keyword evidence="4" id="KW-0460">Magnesium</keyword>
<sequence length="259" mass="28991">MRWLWSQWAQVAAEIVSSSHTVLLLDYDGTLTEIAPTPDQATLPASTRSVLRELSHHPRITVAVISGRPLDELRRLIRVRDLIYIGNHGLEMEQDGRQAGVIVPRSSQEAVARIRSQLASLVAEIPGVLVEDKGLSVSLHYRLVPHRLESHLMGVFARKIFPLARSSGLTVLHGKKVIELRPRLNWTKGHAALWVIKQIRRRSVLPIYIGDDVTDEDAFRTLAEGITIRVGAHGESKAHYYVRGVKEVAAFLRWMGTAC</sequence>
<dbReference type="Gene3D" id="3.40.50.1000">
    <property type="entry name" value="HAD superfamily/HAD-like"/>
    <property type="match status" value="1"/>
</dbReference>
<comment type="catalytic activity">
    <reaction evidence="4">
        <text>alpha,alpha-trehalose 6-phosphate + H2O = alpha,alpha-trehalose + phosphate</text>
        <dbReference type="Rhea" id="RHEA:23420"/>
        <dbReference type="ChEBI" id="CHEBI:15377"/>
        <dbReference type="ChEBI" id="CHEBI:16551"/>
        <dbReference type="ChEBI" id="CHEBI:43474"/>
        <dbReference type="ChEBI" id="CHEBI:58429"/>
        <dbReference type="EC" id="3.1.3.12"/>
    </reaction>
</comment>
<accession>A0A564ZFT2</accession>
<organism evidence="5 6">
    <name type="scientific">Candidatus Methylomirabilis lanthanidiphila</name>
    <dbReference type="NCBI Taxonomy" id="2211376"/>
    <lineage>
        <taxon>Bacteria</taxon>
        <taxon>Candidatus Methylomirabilota</taxon>
        <taxon>Candidatus Methylomirabilia</taxon>
        <taxon>Candidatus Methylomirabilales</taxon>
        <taxon>Candidatus Methylomirabilaceae</taxon>
        <taxon>Candidatus Methylomirabilis</taxon>
    </lineage>
</organism>
<dbReference type="EMBL" id="CABIKM010000007">
    <property type="protein sequence ID" value="VUZ84179.1"/>
    <property type="molecule type" value="Genomic_DNA"/>
</dbReference>
<dbReference type="Proteomes" id="UP000334340">
    <property type="component" value="Unassembled WGS sequence"/>
</dbReference>
<keyword evidence="3 4" id="KW-0378">Hydrolase</keyword>
<evidence type="ECO:0000256" key="2">
    <source>
        <dbReference type="ARBA" id="ARBA00008770"/>
    </source>
</evidence>
<dbReference type="GO" id="GO:0004805">
    <property type="term" value="F:trehalose-phosphatase activity"/>
    <property type="evidence" value="ECO:0007669"/>
    <property type="project" value="UniProtKB-EC"/>
</dbReference>
<dbReference type="NCBIfam" id="TIGR01484">
    <property type="entry name" value="HAD-SF-IIB"/>
    <property type="match status" value="1"/>
</dbReference>
<dbReference type="Gene3D" id="3.30.70.1020">
    <property type="entry name" value="Trehalose-6-phosphate phosphatase related protein, domain 2"/>
    <property type="match status" value="1"/>
</dbReference>
<dbReference type="PANTHER" id="PTHR43768">
    <property type="entry name" value="TREHALOSE 6-PHOSPHATE PHOSPHATASE"/>
    <property type="match status" value="1"/>
</dbReference>
<comment type="cofactor">
    <cofactor evidence="4">
        <name>Mg(2+)</name>
        <dbReference type="ChEBI" id="CHEBI:18420"/>
    </cofactor>
</comment>
<dbReference type="CDD" id="cd01627">
    <property type="entry name" value="HAD_TPP"/>
    <property type="match status" value="1"/>
</dbReference>
<keyword evidence="6" id="KW-1185">Reference proteome</keyword>
<dbReference type="NCBIfam" id="TIGR00685">
    <property type="entry name" value="T6PP"/>
    <property type="match status" value="1"/>
</dbReference>
<comment type="pathway">
    <text evidence="1 4">Glycan biosynthesis; trehalose biosynthesis.</text>
</comment>
<evidence type="ECO:0000256" key="1">
    <source>
        <dbReference type="ARBA" id="ARBA00005199"/>
    </source>
</evidence>
<keyword evidence="5" id="KW-0326">Glycosidase</keyword>
<dbReference type="InterPro" id="IPR044651">
    <property type="entry name" value="OTSB-like"/>
</dbReference>
<dbReference type="InterPro" id="IPR036412">
    <property type="entry name" value="HAD-like_sf"/>
</dbReference>
<proteinExistence type="inferred from homology"/>
<dbReference type="AlphaFoldDB" id="A0A564ZFT2"/>
<dbReference type="InterPro" id="IPR006379">
    <property type="entry name" value="HAD-SF_hydro_IIB"/>
</dbReference>
<comment type="similarity">
    <text evidence="2 4">Belongs to the trehalose phosphatase family.</text>
</comment>
<dbReference type="SUPFAM" id="SSF56784">
    <property type="entry name" value="HAD-like"/>
    <property type="match status" value="1"/>
</dbReference>
<protein>
    <recommendedName>
        <fullName evidence="4">Trehalose 6-phosphate phosphatase</fullName>
        <ecNumber evidence="4">3.1.3.12</ecNumber>
    </recommendedName>
</protein>
<dbReference type="InterPro" id="IPR003337">
    <property type="entry name" value="Trehalose_PPase"/>
</dbReference>
<evidence type="ECO:0000313" key="5">
    <source>
        <dbReference type="EMBL" id="VUZ84179.1"/>
    </source>
</evidence>
<keyword evidence="4" id="KW-0479">Metal-binding</keyword>
<dbReference type="GO" id="GO:0046872">
    <property type="term" value="F:metal ion binding"/>
    <property type="evidence" value="ECO:0007669"/>
    <property type="project" value="UniProtKB-KW"/>
</dbReference>
<evidence type="ECO:0000256" key="3">
    <source>
        <dbReference type="ARBA" id="ARBA00022801"/>
    </source>
</evidence>
<comment type="function">
    <text evidence="4">Removes the phosphate from trehalose 6-phosphate to produce free trehalose.</text>
</comment>